<dbReference type="EMBL" id="JAHXZJ010002609">
    <property type="protein sequence ID" value="KAH0539618.1"/>
    <property type="molecule type" value="Genomic_DNA"/>
</dbReference>
<keyword evidence="13" id="KW-0472">Membrane</keyword>
<evidence type="ECO:0000256" key="13">
    <source>
        <dbReference type="ARBA" id="ARBA00023136"/>
    </source>
</evidence>
<dbReference type="InterPro" id="IPR001128">
    <property type="entry name" value="Cyt_P450"/>
</dbReference>
<evidence type="ECO:0008006" key="18">
    <source>
        <dbReference type="Google" id="ProtNLM"/>
    </source>
</evidence>
<evidence type="ECO:0000256" key="15">
    <source>
        <dbReference type="RuleBase" id="RU000461"/>
    </source>
</evidence>
<evidence type="ECO:0000313" key="17">
    <source>
        <dbReference type="Proteomes" id="UP000826195"/>
    </source>
</evidence>
<dbReference type="Proteomes" id="UP000826195">
    <property type="component" value="Unassembled WGS sequence"/>
</dbReference>
<comment type="caution">
    <text evidence="16">The sequence shown here is derived from an EMBL/GenBank/DDBJ whole genome shotgun (WGS) entry which is preliminary data.</text>
</comment>
<keyword evidence="7 14" id="KW-0479">Metal-binding</keyword>
<dbReference type="Gene3D" id="1.10.630.10">
    <property type="entry name" value="Cytochrome P450"/>
    <property type="match status" value="1"/>
</dbReference>
<keyword evidence="8" id="KW-0256">Endoplasmic reticulum</keyword>
<evidence type="ECO:0000313" key="16">
    <source>
        <dbReference type="EMBL" id="KAH0539618.1"/>
    </source>
</evidence>
<evidence type="ECO:0000256" key="12">
    <source>
        <dbReference type="ARBA" id="ARBA00023033"/>
    </source>
</evidence>
<evidence type="ECO:0000256" key="6">
    <source>
        <dbReference type="ARBA" id="ARBA00022617"/>
    </source>
</evidence>
<evidence type="ECO:0000256" key="14">
    <source>
        <dbReference type="PIRSR" id="PIRSR602401-1"/>
    </source>
</evidence>
<comment type="subcellular location">
    <subcellularLocation>
        <location evidence="4">Endoplasmic reticulum membrane</location>
        <topology evidence="4">Peripheral membrane protein</topology>
    </subcellularLocation>
    <subcellularLocation>
        <location evidence="3">Microsome membrane</location>
        <topology evidence="3">Peripheral membrane protein</topology>
    </subcellularLocation>
</comment>
<evidence type="ECO:0000256" key="4">
    <source>
        <dbReference type="ARBA" id="ARBA00004406"/>
    </source>
</evidence>
<comment type="cofactor">
    <cofactor evidence="1 14">
        <name>heme</name>
        <dbReference type="ChEBI" id="CHEBI:30413"/>
    </cofactor>
</comment>
<evidence type="ECO:0000256" key="2">
    <source>
        <dbReference type="ARBA" id="ARBA00003690"/>
    </source>
</evidence>
<evidence type="ECO:0000256" key="10">
    <source>
        <dbReference type="ARBA" id="ARBA00023002"/>
    </source>
</evidence>
<dbReference type="AlphaFoldDB" id="A0AAV7HYU3"/>
<keyword evidence="6 14" id="KW-0349">Heme</keyword>
<evidence type="ECO:0000256" key="8">
    <source>
        <dbReference type="ARBA" id="ARBA00022824"/>
    </source>
</evidence>
<dbReference type="GO" id="GO:0016705">
    <property type="term" value="F:oxidoreductase activity, acting on paired donors, with incorporation or reduction of molecular oxygen"/>
    <property type="evidence" value="ECO:0007669"/>
    <property type="project" value="InterPro"/>
</dbReference>
<keyword evidence="11 14" id="KW-0408">Iron</keyword>
<dbReference type="PRINTS" id="PR00463">
    <property type="entry name" value="EP450I"/>
</dbReference>
<evidence type="ECO:0000256" key="7">
    <source>
        <dbReference type="ARBA" id="ARBA00022723"/>
    </source>
</evidence>
<dbReference type="CDD" id="cd20628">
    <property type="entry name" value="CYP4"/>
    <property type="match status" value="1"/>
</dbReference>
<dbReference type="InterPro" id="IPR017972">
    <property type="entry name" value="Cyt_P450_CS"/>
</dbReference>
<organism evidence="16 17">
    <name type="scientific">Cotesia glomerata</name>
    <name type="common">Lepidopteran parasitic wasp</name>
    <name type="synonym">Apanteles glomeratus</name>
    <dbReference type="NCBI Taxonomy" id="32391"/>
    <lineage>
        <taxon>Eukaryota</taxon>
        <taxon>Metazoa</taxon>
        <taxon>Ecdysozoa</taxon>
        <taxon>Arthropoda</taxon>
        <taxon>Hexapoda</taxon>
        <taxon>Insecta</taxon>
        <taxon>Pterygota</taxon>
        <taxon>Neoptera</taxon>
        <taxon>Endopterygota</taxon>
        <taxon>Hymenoptera</taxon>
        <taxon>Apocrita</taxon>
        <taxon>Ichneumonoidea</taxon>
        <taxon>Braconidae</taxon>
        <taxon>Microgastrinae</taxon>
        <taxon>Cotesia</taxon>
    </lineage>
</organism>
<dbReference type="PANTHER" id="PTHR24291:SF189">
    <property type="entry name" value="CYTOCHROME P450 4C3-RELATED"/>
    <property type="match status" value="1"/>
</dbReference>
<dbReference type="InterPro" id="IPR050196">
    <property type="entry name" value="Cytochrome_P450_Monoox"/>
</dbReference>
<dbReference type="GO" id="GO:0005506">
    <property type="term" value="F:iron ion binding"/>
    <property type="evidence" value="ECO:0007669"/>
    <property type="project" value="InterPro"/>
</dbReference>
<gene>
    <name evidence="16" type="ORF">KQX54_006301</name>
</gene>
<dbReference type="PRINTS" id="PR00385">
    <property type="entry name" value="P450"/>
</dbReference>
<evidence type="ECO:0000256" key="1">
    <source>
        <dbReference type="ARBA" id="ARBA00001971"/>
    </source>
</evidence>
<comment type="function">
    <text evidence="2">May be involved in the metabolism of insect hormones and in the breakdown of synthetic insecticides.</text>
</comment>
<dbReference type="InterPro" id="IPR036396">
    <property type="entry name" value="Cyt_P450_sf"/>
</dbReference>
<sequence length="513" mass="59671">MDLSTILMTAFIKLIIYHYRRLDLYRAGSKIPGLEPVLPIIINAHLLFGETKNVFRKIILLLEKFKVSPVRAWLGHKLCIILFDPEQMKIVLHSPKTIERDELLRFFLPWLGTGLIAAPGKHEPWVKQMESTSQLIMSTFNRRVLEKFIDAMNKQCEILVKIMEPEIDKDEFDIFNYISLCTIDIVCETVMGVPSNEQIKKNSAYPAAFEKIMKILYQRMIELWLHPNVIFNATKLAKDQKECIKSLHKHTNDIIEKKLEQYSKQMNEDAVTQIGFQRKAFLDSFTELLLEGTKLTIEEFREEVENIMFAGYDTTTTVNSFVILMLAIFPKIQEKCYEELVEIFGDKINGGRQIENEDLDRMKYLGRVIKETMRLFPIAPLLIRQVNGDLDIGGGYTLPKGSTVFLAIWKLHRSADIWDDPLYFNPDRFLPEQVSKRHPYAYIPFSAGPRNCIGLKYAMMSMKILLATLLRNYIFMKDKHVNIEDIEIKAEVFLKTINPITIKIKRRTNTFES</sequence>
<comment type="similarity">
    <text evidence="5 15">Belongs to the cytochrome P450 family.</text>
</comment>
<evidence type="ECO:0000256" key="11">
    <source>
        <dbReference type="ARBA" id="ARBA00023004"/>
    </source>
</evidence>
<evidence type="ECO:0000256" key="5">
    <source>
        <dbReference type="ARBA" id="ARBA00010617"/>
    </source>
</evidence>
<dbReference type="GO" id="GO:0005789">
    <property type="term" value="C:endoplasmic reticulum membrane"/>
    <property type="evidence" value="ECO:0007669"/>
    <property type="project" value="UniProtKB-SubCell"/>
</dbReference>
<keyword evidence="9" id="KW-0492">Microsome</keyword>
<evidence type="ECO:0000256" key="9">
    <source>
        <dbReference type="ARBA" id="ARBA00022848"/>
    </source>
</evidence>
<keyword evidence="10 15" id="KW-0560">Oxidoreductase</keyword>
<proteinExistence type="inferred from homology"/>
<dbReference type="InterPro" id="IPR002401">
    <property type="entry name" value="Cyt_P450_E_grp-I"/>
</dbReference>
<keyword evidence="12 15" id="KW-0503">Monooxygenase</keyword>
<feature type="binding site" description="axial binding residue" evidence="14">
    <location>
        <position position="452"/>
    </location>
    <ligand>
        <name>heme</name>
        <dbReference type="ChEBI" id="CHEBI:30413"/>
    </ligand>
    <ligandPart>
        <name>Fe</name>
        <dbReference type="ChEBI" id="CHEBI:18248"/>
    </ligandPart>
</feature>
<accession>A0AAV7HYU3</accession>
<dbReference type="GO" id="GO:0004497">
    <property type="term" value="F:monooxygenase activity"/>
    <property type="evidence" value="ECO:0007669"/>
    <property type="project" value="UniProtKB-KW"/>
</dbReference>
<name>A0AAV7HYU3_COTGL</name>
<reference evidence="16 17" key="1">
    <citation type="journal article" date="2021" name="J. Hered.">
        <title>A chromosome-level genome assembly of the parasitoid wasp, Cotesia glomerata (Hymenoptera: Braconidae).</title>
        <authorList>
            <person name="Pinto B.J."/>
            <person name="Weis J.J."/>
            <person name="Gamble T."/>
            <person name="Ode P.J."/>
            <person name="Paul R."/>
            <person name="Zaspel J.M."/>
        </authorList>
    </citation>
    <scope>NUCLEOTIDE SEQUENCE [LARGE SCALE GENOMIC DNA]</scope>
    <source>
        <strain evidence="16">CgM1</strain>
    </source>
</reference>
<dbReference type="GO" id="GO:0020037">
    <property type="term" value="F:heme binding"/>
    <property type="evidence" value="ECO:0007669"/>
    <property type="project" value="InterPro"/>
</dbReference>
<evidence type="ECO:0000256" key="3">
    <source>
        <dbReference type="ARBA" id="ARBA00004174"/>
    </source>
</evidence>
<dbReference type="PROSITE" id="PS00086">
    <property type="entry name" value="CYTOCHROME_P450"/>
    <property type="match status" value="1"/>
</dbReference>
<keyword evidence="17" id="KW-1185">Reference proteome</keyword>
<dbReference type="PANTHER" id="PTHR24291">
    <property type="entry name" value="CYTOCHROME P450 FAMILY 4"/>
    <property type="match status" value="1"/>
</dbReference>
<dbReference type="SUPFAM" id="SSF48264">
    <property type="entry name" value="Cytochrome P450"/>
    <property type="match status" value="1"/>
</dbReference>
<dbReference type="Pfam" id="PF00067">
    <property type="entry name" value="p450"/>
    <property type="match status" value="1"/>
</dbReference>
<protein>
    <recommendedName>
        <fullName evidence="18">Cytochrome P450</fullName>
    </recommendedName>
</protein>